<comment type="caution">
    <text evidence="2">The sequence shown here is derived from an EMBL/GenBank/DDBJ whole genome shotgun (WGS) entry which is preliminary data.</text>
</comment>
<sequence length="855" mass="98733">MKDKIMRFIKNNKWLLLTFLLSSVVVSIIYTLQKIAPFGNNSMLDVDFYHQYGPLLNELYDRIKSGESLLYSFNTAGGMPFYKNFANYLSSPFNIILFLFKKENIVMAFSIIIGLKVIFASITMQHYLNKTFKKNNFITMIFGLLYALSGYFCAYYWNIMWLDGMVFLPIIMLGINKIIEEEKPNTYIISLAVMLFANYFIGYMICIFSVIYFLGLFWYKNNFKLKNVVKKFLMFFISSLAAGALVAFILLPLFYSMSSISATGDLFPLASSSFSITDFIFNHITGVSRTVFASDILPLPNVYPGLISLVLIVLLFLNKNVNIRFKILSVIAILFFFFSFNITTFDFIWHAFHVPNDLPWRYSFIYTFVLIVIAYYSFIKLKEVSLFKICISFGIIALIILLASKLNFENLNDAKIITCIVLLALYFIIFVLLKNRSNKIVLCVILTLAVSFEVIFGINSNWSIDHDIKTFMQDKKPYIDLIKEIKKDDNGLYRIEKTDYLTLNDGAWYDYHGISVFSSMAYEDTAKAQRNLGLAGNNINSYYYKYYQTPVYNTMFNVKYLLGNYIENDYYVPIDVKDNHALVGYNYSSSIMYAVNNKLEDLSLVSYNPFLNQSNFVTLSTNVKDIFNKAQVTSVTGAKITEDDFYNNSNGTFNYELTGKTNEFTFNIDNVYQKNLYLYIGGENVSSFTVNGSYYSLTSDEYFVFDTGRIYDDNLSITISLQSSDNGNVIFYAYYLDDSKFKEFYDEIKDEALNVKRYSDTLIEGDVNVNDDKLMFTTISYDDGWTVYVDDKKVKTKKVMDAYLAFDIDEGKHNIKLVYYPKGMTLGVIITGISLGLFLIYNFKFKKTSQKSNKR</sequence>
<dbReference type="AlphaFoldDB" id="A0A9D1IPH1"/>
<evidence type="ECO:0000256" key="1">
    <source>
        <dbReference type="SAM" id="Phobius"/>
    </source>
</evidence>
<dbReference type="PANTHER" id="PTHR38454:SF1">
    <property type="entry name" value="INTEGRAL MEMBRANE PROTEIN"/>
    <property type="match status" value="1"/>
</dbReference>
<name>A0A9D1IPH1_9FIRM</name>
<keyword evidence="1" id="KW-0812">Transmembrane</keyword>
<feature type="transmembrane region" description="Helical" evidence="1">
    <location>
        <begin position="414"/>
        <end position="433"/>
    </location>
</feature>
<dbReference type="Pfam" id="PF09586">
    <property type="entry name" value="YfhO"/>
    <property type="match status" value="1"/>
</dbReference>
<accession>A0A9D1IPH1</accession>
<keyword evidence="1" id="KW-0472">Membrane</keyword>
<feature type="transmembrane region" description="Helical" evidence="1">
    <location>
        <begin position="296"/>
        <end position="317"/>
    </location>
</feature>
<dbReference type="PANTHER" id="PTHR38454">
    <property type="entry name" value="INTEGRAL MEMBRANE PROTEIN-RELATED"/>
    <property type="match status" value="1"/>
</dbReference>
<feature type="transmembrane region" description="Helical" evidence="1">
    <location>
        <begin position="329"/>
        <end position="352"/>
    </location>
</feature>
<protein>
    <submittedName>
        <fullName evidence="2">YfhO family protein</fullName>
    </submittedName>
</protein>
<reference evidence="2" key="1">
    <citation type="submission" date="2020-10" db="EMBL/GenBank/DDBJ databases">
        <authorList>
            <person name="Gilroy R."/>
        </authorList>
    </citation>
    <scope>NUCLEOTIDE SEQUENCE</scope>
    <source>
        <strain evidence="2">CHK193-30670</strain>
    </source>
</reference>
<dbReference type="EMBL" id="DVMT01000053">
    <property type="protein sequence ID" value="HIU40680.1"/>
    <property type="molecule type" value="Genomic_DNA"/>
</dbReference>
<feature type="transmembrane region" description="Helical" evidence="1">
    <location>
        <begin position="232"/>
        <end position="254"/>
    </location>
</feature>
<feature type="transmembrane region" description="Helical" evidence="1">
    <location>
        <begin position="136"/>
        <end position="152"/>
    </location>
</feature>
<feature type="transmembrane region" description="Helical" evidence="1">
    <location>
        <begin position="187"/>
        <end position="212"/>
    </location>
</feature>
<organism evidence="2 3">
    <name type="scientific">Candidatus Aphodocola excrementigallinarum</name>
    <dbReference type="NCBI Taxonomy" id="2840670"/>
    <lineage>
        <taxon>Bacteria</taxon>
        <taxon>Bacillati</taxon>
        <taxon>Bacillota</taxon>
        <taxon>Bacilli</taxon>
        <taxon>Candidatus Aphodocola</taxon>
    </lineage>
</organism>
<gene>
    <name evidence="2" type="ORF">IAB68_05210</name>
</gene>
<feature type="transmembrane region" description="Helical" evidence="1">
    <location>
        <begin position="386"/>
        <end position="408"/>
    </location>
</feature>
<evidence type="ECO:0000313" key="3">
    <source>
        <dbReference type="Proteomes" id="UP000824074"/>
    </source>
</evidence>
<dbReference type="InterPro" id="IPR018580">
    <property type="entry name" value="Uncharacterised_YfhO"/>
</dbReference>
<keyword evidence="1" id="KW-1133">Transmembrane helix</keyword>
<feature type="transmembrane region" description="Helical" evidence="1">
    <location>
        <begin position="440"/>
        <end position="458"/>
    </location>
</feature>
<evidence type="ECO:0000313" key="2">
    <source>
        <dbReference type="EMBL" id="HIU40680.1"/>
    </source>
</evidence>
<proteinExistence type="predicted"/>
<feature type="transmembrane region" description="Helical" evidence="1">
    <location>
        <begin position="824"/>
        <end position="845"/>
    </location>
</feature>
<dbReference type="Proteomes" id="UP000824074">
    <property type="component" value="Unassembled WGS sequence"/>
</dbReference>
<reference evidence="2" key="2">
    <citation type="journal article" date="2021" name="PeerJ">
        <title>Extensive microbial diversity within the chicken gut microbiome revealed by metagenomics and culture.</title>
        <authorList>
            <person name="Gilroy R."/>
            <person name="Ravi A."/>
            <person name="Getino M."/>
            <person name="Pursley I."/>
            <person name="Horton D.L."/>
            <person name="Alikhan N.F."/>
            <person name="Baker D."/>
            <person name="Gharbi K."/>
            <person name="Hall N."/>
            <person name="Watson M."/>
            <person name="Adriaenssens E.M."/>
            <person name="Foster-Nyarko E."/>
            <person name="Jarju S."/>
            <person name="Secka A."/>
            <person name="Antonio M."/>
            <person name="Oren A."/>
            <person name="Chaudhuri R.R."/>
            <person name="La Ragione R."/>
            <person name="Hildebrand F."/>
            <person name="Pallen M.J."/>
        </authorList>
    </citation>
    <scope>NUCLEOTIDE SEQUENCE</scope>
    <source>
        <strain evidence="2">CHK193-30670</strain>
    </source>
</reference>
<feature type="transmembrane region" description="Helical" evidence="1">
    <location>
        <begin position="358"/>
        <end position="379"/>
    </location>
</feature>
<feature type="transmembrane region" description="Helical" evidence="1">
    <location>
        <begin position="105"/>
        <end position="124"/>
    </location>
</feature>